<accession>A0A240EQN3</accession>
<dbReference type="SUPFAM" id="SSF53098">
    <property type="entry name" value="Ribonuclease H-like"/>
    <property type="match status" value="1"/>
</dbReference>
<evidence type="ECO:0000313" key="2">
    <source>
        <dbReference type="EMBL" id="SNX50918.1"/>
    </source>
</evidence>
<name>A0A240EQN3_9VIBR</name>
<reference evidence="3" key="1">
    <citation type="submission" date="2016-06" db="EMBL/GenBank/DDBJ databases">
        <authorList>
            <person name="Rodrigo-Torres L."/>
            <person name="Arahal R.D."/>
            <person name="Lucena T."/>
        </authorList>
    </citation>
    <scope>NUCLEOTIDE SEQUENCE [LARGE SCALE GENOMIC DNA]</scope>
    <source>
        <strain evidence="3">CECT8203</strain>
    </source>
</reference>
<protein>
    <submittedName>
        <fullName evidence="2">Transposase DDE domain protein</fullName>
    </submittedName>
</protein>
<dbReference type="AlphaFoldDB" id="A0A240EQN3"/>
<dbReference type="OrthoDB" id="6140187at2"/>
<feature type="domain" description="Transposase IS4-like" evidence="1">
    <location>
        <begin position="18"/>
        <end position="118"/>
    </location>
</feature>
<sequence length="179" mass="20431">MHSSITVTDLEGNLLPVNHFLTPTGRTKTLKNVEITAKREPVAKIVCCKKKGMKAAWFLASSRGDLAASKILDLYAKRWGIETTFRDIKDYRFGMGLSETSTRSPLRRDRLFLISALAIGLLTLLGQTGEEADLERTIKANTSKIRSYSLFRQGCIYYQLLPNMREEWAVPLMENFYRY</sequence>
<dbReference type="Pfam" id="PF01609">
    <property type="entry name" value="DDE_Tnp_1"/>
    <property type="match status" value="1"/>
</dbReference>
<evidence type="ECO:0000313" key="3">
    <source>
        <dbReference type="Proteomes" id="UP000219336"/>
    </source>
</evidence>
<gene>
    <name evidence="2" type="ORF">VTH8203_04593</name>
</gene>
<dbReference type="PANTHER" id="PTHR35404:SF8">
    <property type="entry name" value="TRANSPOSASE OF TN10"/>
    <property type="match status" value="1"/>
</dbReference>
<dbReference type="InterPro" id="IPR012337">
    <property type="entry name" value="RNaseH-like_sf"/>
</dbReference>
<dbReference type="EMBL" id="OANU01000177">
    <property type="protein sequence ID" value="SNX50918.1"/>
    <property type="molecule type" value="Genomic_DNA"/>
</dbReference>
<keyword evidence="3" id="KW-1185">Reference proteome</keyword>
<dbReference type="InterPro" id="IPR002559">
    <property type="entry name" value="Transposase_11"/>
</dbReference>
<dbReference type="GO" id="GO:0004803">
    <property type="term" value="F:transposase activity"/>
    <property type="evidence" value="ECO:0007669"/>
    <property type="project" value="InterPro"/>
</dbReference>
<organism evidence="2 3">
    <name type="scientific">Vibrio thalassae</name>
    <dbReference type="NCBI Taxonomy" id="1243014"/>
    <lineage>
        <taxon>Bacteria</taxon>
        <taxon>Pseudomonadati</taxon>
        <taxon>Pseudomonadota</taxon>
        <taxon>Gammaproteobacteria</taxon>
        <taxon>Vibrionales</taxon>
        <taxon>Vibrionaceae</taxon>
        <taxon>Vibrio</taxon>
    </lineage>
</organism>
<dbReference type="PANTHER" id="PTHR35404">
    <property type="entry name" value="TRANSPOSASE OF TN10"/>
    <property type="match status" value="1"/>
</dbReference>
<dbReference type="GO" id="GO:0006313">
    <property type="term" value="P:DNA transposition"/>
    <property type="evidence" value="ECO:0007669"/>
    <property type="project" value="InterPro"/>
</dbReference>
<proteinExistence type="predicted"/>
<dbReference type="Proteomes" id="UP000219336">
    <property type="component" value="Unassembled WGS sequence"/>
</dbReference>
<dbReference type="GO" id="GO:0003677">
    <property type="term" value="F:DNA binding"/>
    <property type="evidence" value="ECO:0007669"/>
    <property type="project" value="InterPro"/>
</dbReference>
<evidence type="ECO:0000259" key="1">
    <source>
        <dbReference type="Pfam" id="PF01609"/>
    </source>
</evidence>